<evidence type="ECO:0000313" key="2">
    <source>
        <dbReference type="Proteomes" id="UP000433101"/>
    </source>
</evidence>
<gene>
    <name evidence="1" type="ORF">GR183_21405</name>
</gene>
<reference evidence="1 2" key="1">
    <citation type="submission" date="2019-12" db="EMBL/GenBank/DDBJ databases">
        <authorList>
            <person name="Li M."/>
        </authorList>
    </citation>
    <scope>NUCLEOTIDE SEQUENCE [LARGE SCALE GENOMIC DNA]</scope>
    <source>
        <strain evidence="1 2">GBMRC 2046</strain>
    </source>
</reference>
<dbReference type="PANTHER" id="PTHR40266">
    <property type="entry name" value="TOXIN HIGB-1"/>
    <property type="match status" value="1"/>
</dbReference>
<name>A0A7X3SA28_9HYPH</name>
<dbReference type="Gene3D" id="3.30.2310.20">
    <property type="entry name" value="RelE-like"/>
    <property type="match status" value="1"/>
</dbReference>
<accession>A0A7X3SA28</accession>
<dbReference type="PANTHER" id="PTHR40266:SF2">
    <property type="entry name" value="TOXIN HIGB-1"/>
    <property type="match status" value="1"/>
</dbReference>
<dbReference type="SUPFAM" id="SSF143011">
    <property type="entry name" value="RelE-like"/>
    <property type="match status" value="1"/>
</dbReference>
<evidence type="ECO:0000313" key="1">
    <source>
        <dbReference type="EMBL" id="MXN67472.1"/>
    </source>
</evidence>
<dbReference type="InterPro" id="IPR007711">
    <property type="entry name" value="HigB-1"/>
</dbReference>
<dbReference type="InterPro" id="IPR035093">
    <property type="entry name" value="RelE/ParE_toxin_dom_sf"/>
</dbReference>
<dbReference type="AlphaFoldDB" id="A0A7X3SA28"/>
<dbReference type="EMBL" id="WUMV01000011">
    <property type="protein sequence ID" value="MXN67472.1"/>
    <property type="molecule type" value="Genomic_DNA"/>
</dbReference>
<organism evidence="1 2">
    <name type="scientific">Stappia sediminis</name>
    <dbReference type="NCBI Taxonomy" id="2692190"/>
    <lineage>
        <taxon>Bacteria</taxon>
        <taxon>Pseudomonadati</taxon>
        <taxon>Pseudomonadota</taxon>
        <taxon>Alphaproteobacteria</taxon>
        <taxon>Hyphomicrobiales</taxon>
        <taxon>Stappiaceae</taxon>
        <taxon>Stappia</taxon>
    </lineage>
</organism>
<keyword evidence="2" id="KW-1185">Reference proteome</keyword>
<dbReference type="Proteomes" id="UP000433101">
    <property type="component" value="Unassembled WGS sequence"/>
</dbReference>
<proteinExistence type="predicted"/>
<dbReference type="RefSeq" id="WP_160777724.1">
    <property type="nucleotide sequence ID" value="NZ_WUMV01000011.1"/>
</dbReference>
<sequence length="92" mass="10686">MIKSFGDEETERFFNEGVVPPTLRQIENPALRKLRMLDSAESIVDISKVPGNRLEKIKSKPGKYSIRVNDQYRVTFYWEDGGPTLVRIVDYH</sequence>
<comment type="caution">
    <text evidence="1">The sequence shown here is derived from an EMBL/GenBank/DDBJ whole genome shotgun (WGS) entry which is preliminary data.</text>
</comment>
<dbReference type="Pfam" id="PF05015">
    <property type="entry name" value="HigB-like_toxin"/>
    <property type="match status" value="1"/>
</dbReference>
<protein>
    <submittedName>
        <fullName evidence="1">Plasmid maintenance system killer protein</fullName>
    </submittedName>
</protein>